<dbReference type="EMBL" id="BEYU01000036">
    <property type="protein sequence ID" value="GBG27833.1"/>
    <property type="molecule type" value="Genomic_DNA"/>
</dbReference>
<dbReference type="PANTHER" id="PTHR43283">
    <property type="entry name" value="BETA-LACTAMASE-RELATED"/>
    <property type="match status" value="1"/>
</dbReference>
<sequence length="437" mass="49034">MHDFTGADVGLPWAERPETVGVSSAALERLSHFLEHTVDKSIGHSFPMAGALIARRGKVVYYKGKGDARTEEGTPLQSDSIFRIYSMSKPFTSLALLMLLEEGRLTLEQPAHLYLGPRWEKKNLRVLEADAKETVPCTNDITIRDLLTHTAGLSYGFFDKSPPNPVDAYYAKSNAAAAKKNETLAEMVDRFADLPLCHQPGEAWNYSHAVEVQARVVEVISSKTIGEFLRERFFEPLDMRDTAFTLDEEKYRRLVSLHVEKPDTSKKDVTRSHIRQGNHTPSMRLEAAGQGLVSTFRDYARFCQFCMNEGELDGRRLLGRKTFQLAVRNHLPENRDISQLAVPSYAKEYATRGIGFGLGFAVHMDPALSGLQGSAGQYYWAGAASTEFFCDPEEDLFAMFFTQVLNRDEIKMPLRTLFANIVYGTLVDRQSGPRSSL</sequence>
<comment type="caution">
    <text evidence="2">The sequence shown here is derived from an EMBL/GenBank/DDBJ whole genome shotgun (WGS) entry which is preliminary data.</text>
</comment>
<dbReference type="GO" id="GO:0016787">
    <property type="term" value="F:hydrolase activity"/>
    <property type="evidence" value="ECO:0007669"/>
    <property type="project" value="UniProtKB-KW"/>
</dbReference>
<gene>
    <name evidence="2" type="ORF">FCC1311_040562</name>
</gene>
<proteinExistence type="predicted"/>
<dbReference type="InterPro" id="IPR050789">
    <property type="entry name" value="Diverse_Enzym_Activities"/>
</dbReference>
<accession>A0A2R5GGP7</accession>
<dbReference type="InterPro" id="IPR012338">
    <property type="entry name" value="Beta-lactam/transpept-like"/>
</dbReference>
<dbReference type="Gene3D" id="3.40.710.10">
    <property type="entry name" value="DD-peptidase/beta-lactamase superfamily"/>
    <property type="match status" value="1"/>
</dbReference>
<dbReference type="SUPFAM" id="SSF56601">
    <property type="entry name" value="beta-lactamase/transpeptidase-like"/>
    <property type="match status" value="1"/>
</dbReference>
<dbReference type="InterPro" id="IPR001466">
    <property type="entry name" value="Beta-lactam-related"/>
</dbReference>
<evidence type="ECO:0000313" key="2">
    <source>
        <dbReference type="EMBL" id="GBG27833.1"/>
    </source>
</evidence>
<dbReference type="InParanoid" id="A0A2R5GGP7"/>
<dbReference type="AlphaFoldDB" id="A0A2R5GGP7"/>
<dbReference type="Proteomes" id="UP000241890">
    <property type="component" value="Unassembled WGS sequence"/>
</dbReference>
<organism evidence="2 3">
    <name type="scientific">Hondaea fermentalgiana</name>
    <dbReference type="NCBI Taxonomy" id="2315210"/>
    <lineage>
        <taxon>Eukaryota</taxon>
        <taxon>Sar</taxon>
        <taxon>Stramenopiles</taxon>
        <taxon>Bigyra</taxon>
        <taxon>Labyrinthulomycetes</taxon>
        <taxon>Thraustochytrida</taxon>
        <taxon>Thraustochytriidae</taxon>
        <taxon>Hondaea</taxon>
    </lineage>
</organism>
<dbReference type="OrthoDB" id="410130at2759"/>
<dbReference type="PANTHER" id="PTHR43283:SF3">
    <property type="entry name" value="BETA-LACTAMASE FAMILY PROTEIN (AFU_ORTHOLOGUE AFUA_5G07500)"/>
    <property type="match status" value="1"/>
</dbReference>
<reference evidence="2 3" key="1">
    <citation type="submission" date="2017-12" db="EMBL/GenBank/DDBJ databases">
        <title>Sequencing, de novo assembly and annotation of complete genome of a new Thraustochytrid species, strain FCC1311.</title>
        <authorList>
            <person name="Sedici K."/>
            <person name="Godart F."/>
            <person name="Aiese Cigliano R."/>
            <person name="Sanseverino W."/>
            <person name="Barakat M."/>
            <person name="Ortet P."/>
            <person name="Marechal E."/>
            <person name="Cagnac O."/>
            <person name="Amato A."/>
        </authorList>
    </citation>
    <scope>NUCLEOTIDE SEQUENCE [LARGE SCALE GENOMIC DNA]</scope>
</reference>
<evidence type="ECO:0000259" key="1">
    <source>
        <dbReference type="Pfam" id="PF00144"/>
    </source>
</evidence>
<evidence type="ECO:0000313" key="3">
    <source>
        <dbReference type="Proteomes" id="UP000241890"/>
    </source>
</evidence>
<name>A0A2R5GGP7_9STRA</name>
<feature type="domain" description="Beta-lactamase-related" evidence="1">
    <location>
        <begin position="43"/>
        <end position="407"/>
    </location>
</feature>
<dbReference type="Pfam" id="PF00144">
    <property type="entry name" value="Beta-lactamase"/>
    <property type="match status" value="1"/>
</dbReference>
<keyword evidence="2" id="KW-0378">Hydrolase</keyword>
<protein>
    <submittedName>
        <fullName evidence="2">6-aminohexanoate-dimer hydrolase</fullName>
    </submittedName>
</protein>
<keyword evidence="3" id="KW-1185">Reference proteome</keyword>